<evidence type="ECO:0000256" key="6">
    <source>
        <dbReference type="ARBA" id="ARBA00022827"/>
    </source>
</evidence>
<feature type="domain" description="Rieske" evidence="10">
    <location>
        <begin position="641"/>
        <end position="737"/>
    </location>
</feature>
<proteinExistence type="inferred from homology"/>
<evidence type="ECO:0000256" key="2">
    <source>
        <dbReference type="ARBA" id="ARBA00006442"/>
    </source>
</evidence>
<evidence type="ECO:0000313" key="11">
    <source>
        <dbReference type="EMBL" id="CAG9806112.1"/>
    </source>
</evidence>
<organism evidence="11 12">
    <name type="scientific">Chironomus riparius</name>
    <dbReference type="NCBI Taxonomy" id="315576"/>
    <lineage>
        <taxon>Eukaryota</taxon>
        <taxon>Metazoa</taxon>
        <taxon>Ecdysozoa</taxon>
        <taxon>Arthropoda</taxon>
        <taxon>Hexapoda</taxon>
        <taxon>Insecta</taxon>
        <taxon>Pterygota</taxon>
        <taxon>Neoptera</taxon>
        <taxon>Endopterygota</taxon>
        <taxon>Diptera</taxon>
        <taxon>Nematocera</taxon>
        <taxon>Chironomoidea</taxon>
        <taxon>Chironomidae</taxon>
        <taxon>Chironominae</taxon>
        <taxon>Chironomus</taxon>
    </lineage>
</organism>
<keyword evidence="3" id="KW-0285">Flavoprotein</keyword>
<dbReference type="PROSITE" id="PS51296">
    <property type="entry name" value="RIESKE"/>
    <property type="match status" value="2"/>
</dbReference>
<dbReference type="FunFam" id="2.102.10.10:FF:000003">
    <property type="entry name" value="apoptosis-inducing factor 3 isoform X2"/>
    <property type="match status" value="1"/>
</dbReference>
<dbReference type="Pfam" id="PF00355">
    <property type="entry name" value="Rieske"/>
    <property type="match status" value="2"/>
</dbReference>
<evidence type="ECO:0000256" key="7">
    <source>
        <dbReference type="ARBA" id="ARBA00023002"/>
    </source>
</evidence>
<dbReference type="InterPro" id="IPR036922">
    <property type="entry name" value="Rieske_2Fe-2S_sf"/>
</dbReference>
<dbReference type="InterPro" id="IPR023753">
    <property type="entry name" value="FAD/NAD-binding_dom"/>
</dbReference>
<evidence type="ECO:0000259" key="10">
    <source>
        <dbReference type="PROSITE" id="PS51296"/>
    </source>
</evidence>
<dbReference type="InterPro" id="IPR017941">
    <property type="entry name" value="Rieske_2Fe-2S"/>
</dbReference>
<name>A0A9N9WU59_9DIPT</name>
<evidence type="ECO:0000256" key="5">
    <source>
        <dbReference type="ARBA" id="ARBA00022723"/>
    </source>
</evidence>
<dbReference type="CDD" id="cd03478">
    <property type="entry name" value="Rieske_AIFL_N"/>
    <property type="match status" value="1"/>
</dbReference>
<dbReference type="SUPFAM" id="SSF55424">
    <property type="entry name" value="FAD/NAD-linked reductases, dimerisation (C-terminal) domain"/>
    <property type="match status" value="2"/>
</dbReference>
<dbReference type="EMBL" id="OU895878">
    <property type="protein sequence ID" value="CAG9806112.1"/>
    <property type="molecule type" value="Genomic_DNA"/>
</dbReference>
<comment type="cofactor">
    <cofactor evidence="1">
        <name>FAD</name>
        <dbReference type="ChEBI" id="CHEBI:57692"/>
    </cofactor>
</comment>
<dbReference type="Proteomes" id="UP001153620">
    <property type="component" value="Chromosome 2"/>
</dbReference>
<dbReference type="Gene3D" id="2.102.10.10">
    <property type="entry name" value="Rieske [2Fe-2S] iron-sulphur domain"/>
    <property type="match status" value="2"/>
</dbReference>
<evidence type="ECO:0000313" key="12">
    <source>
        <dbReference type="Proteomes" id="UP001153620"/>
    </source>
</evidence>
<reference evidence="11" key="2">
    <citation type="submission" date="2022-10" db="EMBL/GenBank/DDBJ databases">
        <authorList>
            <consortium name="ENA_rothamsted_submissions"/>
            <consortium name="culmorum"/>
            <person name="King R."/>
        </authorList>
    </citation>
    <scope>NUCLEOTIDE SEQUENCE</scope>
</reference>
<dbReference type="PANTHER" id="PTHR43557">
    <property type="entry name" value="APOPTOSIS-INDUCING FACTOR 1"/>
    <property type="match status" value="1"/>
</dbReference>
<dbReference type="SUPFAM" id="SSF50022">
    <property type="entry name" value="ISP domain"/>
    <property type="match status" value="2"/>
</dbReference>
<evidence type="ECO:0000256" key="4">
    <source>
        <dbReference type="ARBA" id="ARBA00022714"/>
    </source>
</evidence>
<dbReference type="GO" id="GO:0005737">
    <property type="term" value="C:cytoplasm"/>
    <property type="evidence" value="ECO:0007669"/>
    <property type="project" value="TreeGrafter"/>
</dbReference>
<keyword evidence="6" id="KW-0274">FAD</keyword>
<evidence type="ECO:0000256" key="8">
    <source>
        <dbReference type="ARBA" id="ARBA00023004"/>
    </source>
</evidence>
<dbReference type="GO" id="GO:0051537">
    <property type="term" value="F:2 iron, 2 sulfur cluster binding"/>
    <property type="evidence" value="ECO:0007669"/>
    <property type="project" value="UniProtKB-KW"/>
</dbReference>
<dbReference type="PANTHER" id="PTHR43557:SF2">
    <property type="entry name" value="RIESKE DOMAIN-CONTAINING PROTEIN-RELATED"/>
    <property type="match status" value="1"/>
</dbReference>
<keyword evidence="7" id="KW-0560">Oxidoreductase</keyword>
<evidence type="ECO:0000256" key="3">
    <source>
        <dbReference type="ARBA" id="ARBA00022630"/>
    </source>
</evidence>
<accession>A0A9N9WU59</accession>
<evidence type="ECO:0000256" key="1">
    <source>
        <dbReference type="ARBA" id="ARBA00001974"/>
    </source>
</evidence>
<keyword evidence="12" id="KW-1185">Reference proteome</keyword>
<sequence length="1175" mass="132102">MGAVCCKSCQNYNSNKGFNVNNELRQSQRNNLSPHRSSLITSSNSQISTIQSAVEMSSQTLNIKDETESNENREVAISKEQEERAYEEKDKEEILEKIVCNESDLDDNEMNEIDFGNDWKILLIKQNGRFYATVAKCGHYHHATHLIYGTLGIKRIRCPYHGECFNIETGEVENFPGLDAVPIYKVKVENGKVKISAEKSLFEKQKIVVPMVKYNPTNTQTFVIVGGGTSGQICAETLRQNGFTGRIIMICKEACLPYDRSRLSKYMNNQTEDIQLRPKSFYDENSIDVMLNAQVVEVLPENKKLKLSSGIDVEYDKVYIATGSRPRKPKIPGINLKSIYTLKTFDDAMNINAKLKPTSHVVIYGAGFIGMEVAAYCIDKVAKVTIIDKNSGPLVETFGKSISQKIMELFKSKNIHLIMECEIRSFVGINQEEYLSAIKLSNGDFLKADICILGLGTKLNTNFLRNSGILLNSNGSIDANFHLETNMPSIYVGGDIANVPSYLNNLHRENVQNYGVAQYHGKIAALNMIGKANKALTIPFIHTSFFGHHLTYVGYKKASKICIDGAVEELKFSAFFFDNDDNVVGVCATQPNKITSDYVEKITQGHKIVKKDLYQHFGINIESTEPFIKEDETLGEDYIEENVCDINDLAENEMKEFVIDKDKTILLIKQNGKFYATGNKCGHYGAPLVMGSLGHQRIRCPWHGACFNLKTGDIEDFPGLDAIPCYKVKIEDRQVKVRAKKAVLDKEKVTMPMARFDPKNAQIFIIIGGGPSSQTCAEALRQNGFKGRIIMICKENYLPYDRIKISKFLDTKIEDVQLRPRSFYDDNNIELMINVESTGVDGKLKEISLSCGNKLKYDKLYIATGARSRTVDIPGINLKNIFTLRTFDDAANINSSLKSTSNLVIYGSSFIALEIAAYCVDKVAKVTIVSRSEVPLMQSFGEAIGTRIMKLFESKNVDFIMETKIEKFLSNFDEIESIELSDGKRIWADICVIAIGSEYNTEFLRNSGIILNENGSITTNSYLETNISDIYVGGDIACSPVFMYNDKCATVEHYAVAQYHGKIAALNMLGIKSELRTVPYFFTLLFGYCITYTGFGKGTSEIFIDGDLEEFKFAAFYFDEEQIVLGMSSCQPDKGISDFAEKLAEGYRYHRDDIEWAIELEEEEDEFEENEEVKI</sequence>
<dbReference type="InterPro" id="IPR016156">
    <property type="entry name" value="FAD/NAD-linked_Rdtase_dimer_sf"/>
</dbReference>
<dbReference type="SUPFAM" id="SSF51905">
    <property type="entry name" value="FAD/NAD(P)-binding domain"/>
    <property type="match status" value="3"/>
</dbReference>
<dbReference type="AlphaFoldDB" id="A0A9N9WU59"/>
<dbReference type="Pfam" id="PF07992">
    <property type="entry name" value="Pyr_redox_2"/>
    <property type="match status" value="2"/>
</dbReference>
<dbReference type="Gene3D" id="3.30.390.30">
    <property type="match status" value="1"/>
</dbReference>
<dbReference type="InterPro" id="IPR036188">
    <property type="entry name" value="FAD/NAD-bd_sf"/>
</dbReference>
<dbReference type="InterPro" id="IPR050446">
    <property type="entry name" value="FAD-oxidoreductase/Apoptosis"/>
</dbReference>
<dbReference type="Gene3D" id="3.50.50.60">
    <property type="entry name" value="FAD/NAD(P)-binding domain"/>
    <property type="match status" value="4"/>
</dbReference>
<keyword evidence="8" id="KW-0408">Iron</keyword>
<dbReference type="GO" id="GO:0046872">
    <property type="term" value="F:metal ion binding"/>
    <property type="evidence" value="ECO:0007669"/>
    <property type="project" value="UniProtKB-KW"/>
</dbReference>
<dbReference type="OrthoDB" id="432169at2759"/>
<dbReference type="PRINTS" id="PR00411">
    <property type="entry name" value="PNDRDTASEI"/>
</dbReference>
<keyword evidence="5" id="KW-0479">Metal-binding</keyword>
<dbReference type="PRINTS" id="PR00368">
    <property type="entry name" value="FADPNR"/>
</dbReference>
<dbReference type="GO" id="GO:0016651">
    <property type="term" value="F:oxidoreductase activity, acting on NAD(P)H"/>
    <property type="evidence" value="ECO:0007669"/>
    <property type="project" value="TreeGrafter"/>
</dbReference>
<feature type="domain" description="Rieske" evidence="10">
    <location>
        <begin position="97"/>
        <end position="195"/>
    </location>
</feature>
<keyword evidence="4" id="KW-0001">2Fe-2S</keyword>
<reference evidence="11" key="1">
    <citation type="submission" date="2022-01" db="EMBL/GenBank/DDBJ databases">
        <authorList>
            <person name="King R."/>
        </authorList>
    </citation>
    <scope>NUCLEOTIDE SEQUENCE</scope>
</reference>
<keyword evidence="9" id="KW-0411">Iron-sulfur</keyword>
<gene>
    <name evidence="11" type="ORF">CHIRRI_LOCUS8977</name>
</gene>
<comment type="similarity">
    <text evidence="2">Belongs to the FAD-dependent oxidoreductase family.</text>
</comment>
<evidence type="ECO:0000256" key="9">
    <source>
        <dbReference type="ARBA" id="ARBA00023014"/>
    </source>
</evidence>
<protein>
    <recommendedName>
        <fullName evidence="10">Rieske domain-containing protein</fullName>
    </recommendedName>
</protein>